<name>A0ACC4DYT0_PURLI</name>
<dbReference type="Proteomes" id="UP001638806">
    <property type="component" value="Unassembled WGS sequence"/>
</dbReference>
<reference evidence="1" key="1">
    <citation type="submission" date="2024-12" db="EMBL/GenBank/DDBJ databases">
        <title>Comparative genomics and development of molecular markers within Purpureocillium lilacinum and among Purpureocillium species.</title>
        <authorList>
            <person name="Yeh Z.-Y."/>
            <person name="Ni N.-T."/>
            <person name="Lo P.-H."/>
            <person name="Mushyakhwo K."/>
            <person name="Lin C.-F."/>
            <person name="Nai Y.-S."/>
        </authorList>
    </citation>
    <scope>NUCLEOTIDE SEQUENCE</scope>
    <source>
        <strain evidence="1">NCHU-NPUST-175</strain>
    </source>
</reference>
<dbReference type="EMBL" id="JBGNUJ010000004">
    <property type="protein sequence ID" value="KAL3960428.1"/>
    <property type="molecule type" value="Genomic_DNA"/>
</dbReference>
<organism evidence="1 2">
    <name type="scientific">Purpureocillium lilacinum</name>
    <name type="common">Paecilomyces lilacinus</name>
    <dbReference type="NCBI Taxonomy" id="33203"/>
    <lineage>
        <taxon>Eukaryota</taxon>
        <taxon>Fungi</taxon>
        <taxon>Dikarya</taxon>
        <taxon>Ascomycota</taxon>
        <taxon>Pezizomycotina</taxon>
        <taxon>Sordariomycetes</taxon>
        <taxon>Hypocreomycetidae</taxon>
        <taxon>Hypocreales</taxon>
        <taxon>Ophiocordycipitaceae</taxon>
        <taxon>Purpureocillium</taxon>
    </lineage>
</organism>
<proteinExistence type="predicted"/>
<accession>A0ACC4DYT0</accession>
<comment type="caution">
    <text evidence="1">The sequence shown here is derived from an EMBL/GenBank/DDBJ whole genome shotgun (WGS) entry which is preliminary data.</text>
</comment>
<protein>
    <submittedName>
        <fullName evidence="1">Uncharacterized protein</fullName>
    </submittedName>
</protein>
<evidence type="ECO:0000313" key="2">
    <source>
        <dbReference type="Proteomes" id="UP001638806"/>
    </source>
</evidence>
<evidence type="ECO:0000313" key="1">
    <source>
        <dbReference type="EMBL" id="KAL3960428.1"/>
    </source>
</evidence>
<keyword evidence="2" id="KW-1185">Reference proteome</keyword>
<sequence>MLGRSASALGGSSERGPHANNMVAPAVVAAVGEIPATGHDPVSWASVRSKGRVHVVPPVNCEQSTCGKQVQKRQPGRAGVPKKLAGKLHGSTPEQPKRRRPVTTNGGAARWTSIDDRRLAKPHLGTLPFTCDRATASEGADQAKRLPASVPCW</sequence>
<gene>
    <name evidence="1" type="ORF">ACCO45_005545</name>
</gene>